<feature type="transmembrane region" description="Helical" evidence="6">
    <location>
        <begin position="237"/>
        <end position="257"/>
    </location>
</feature>
<dbReference type="AlphaFoldDB" id="A0A1T4S7R9"/>
<dbReference type="RefSeq" id="WP_078666465.1">
    <property type="nucleotide sequence ID" value="NZ_FUXM01000045.1"/>
</dbReference>
<evidence type="ECO:0000313" key="7">
    <source>
        <dbReference type="EMBL" id="SKA24116.1"/>
    </source>
</evidence>
<protein>
    <submittedName>
        <fullName evidence="7">Nucleoside ABC transporter membrane protein</fullName>
    </submittedName>
</protein>
<keyword evidence="3 6" id="KW-0812">Transmembrane</keyword>
<dbReference type="InterPro" id="IPR001851">
    <property type="entry name" value="ABC_transp_permease"/>
</dbReference>
<keyword evidence="5 6" id="KW-0472">Membrane</keyword>
<dbReference type="EMBL" id="FUXM01000045">
    <property type="protein sequence ID" value="SKA24116.1"/>
    <property type="molecule type" value="Genomic_DNA"/>
</dbReference>
<sequence length="347" mass="36748">MKRFLEWLVPVGAILLAGLVGAVIMLAIGVDPLEAYGALIQGAFGDKHRFFNTLARSTPLIFTGLAVAFAFRTGLFNIGVEGQMYIAAAAAAYVGFAISLPGPIHAIVAILAAMAAAGIWAAIPGYLKAKLGVHEVINTIMMNYIAYGIAAYYVKIFQAPGQVPRTPDVAPSAALATIQELTNNWTRSKMNVGFFLALVALVVVWYLLWKTVTGYEIRAVGLNPLAAEYGGINVKKMIILAMTISGVLAGLAGAERVLGFHRAYISNFSPGYGFEGIAVALLGKNHPVGVLFSALLFGALANGGQYMNMATRVPADLIVVIQAIIIFFVAADQIVRSFLPKLKGGEA</sequence>
<feature type="transmembrane region" description="Helical" evidence="6">
    <location>
        <begin position="7"/>
        <end position="30"/>
    </location>
</feature>
<feature type="transmembrane region" description="Helical" evidence="6">
    <location>
        <begin position="50"/>
        <end position="71"/>
    </location>
</feature>
<dbReference type="PANTHER" id="PTHR47089:SF1">
    <property type="entry name" value="GUANOSINE ABC TRANSPORTER PERMEASE PROTEIN NUPP"/>
    <property type="match status" value="1"/>
</dbReference>
<dbReference type="Pfam" id="PF02653">
    <property type="entry name" value="BPD_transp_2"/>
    <property type="match status" value="1"/>
</dbReference>
<evidence type="ECO:0000256" key="6">
    <source>
        <dbReference type="SAM" id="Phobius"/>
    </source>
</evidence>
<name>A0A1T4S7R9_9FIRM</name>
<evidence type="ECO:0000256" key="1">
    <source>
        <dbReference type="ARBA" id="ARBA00004651"/>
    </source>
</evidence>
<feature type="transmembrane region" description="Helical" evidence="6">
    <location>
        <begin position="277"/>
        <end position="301"/>
    </location>
</feature>
<dbReference type="OrthoDB" id="45037at2"/>
<accession>A0A1T4S7R9</accession>
<proteinExistence type="predicted"/>
<dbReference type="CDD" id="cd06580">
    <property type="entry name" value="TM_PBP1_transp_TpRbsC_like"/>
    <property type="match status" value="1"/>
</dbReference>
<dbReference type="GO" id="GO:0022857">
    <property type="term" value="F:transmembrane transporter activity"/>
    <property type="evidence" value="ECO:0007669"/>
    <property type="project" value="InterPro"/>
</dbReference>
<feature type="transmembrane region" description="Helical" evidence="6">
    <location>
        <begin position="313"/>
        <end position="331"/>
    </location>
</feature>
<keyword evidence="8" id="KW-1185">Reference proteome</keyword>
<feature type="transmembrane region" description="Helical" evidence="6">
    <location>
        <begin position="106"/>
        <end position="127"/>
    </location>
</feature>
<organism evidence="7 8">
    <name type="scientific">Carboxydocella sporoproducens DSM 16521</name>
    <dbReference type="NCBI Taxonomy" id="1121270"/>
    <lineage>
        <taxon>Bacteria</taxon>
        <taxon>Bacillati</taxon>
        <taxon>Bacillota</taxon>
        <taxon>Clostridia</taxon>
        <taxon>Eubacteriales</taxon>
        <taxon>Clostridiales Family XVI. Incertae Sedis</taxon>
        <taxon>Carboxydocella</taxon>
    </lineage>
</organism>
<dbReference type="GO" id="GO:0005886">
    <property type="term" value="C:plasma membrane"/>
    <property type="evidence" value="ECO:0007669"/>
    <property type="project" value="UniProtKB-SubCell"/>
</dbReference>
<gene>
    <name evidence="7" type="ORF">SAMN02745885_02491</name>
</gene>
<dbReference type="PANTHER" id="PTHR47089">
    <property type="entry name" value="ABC TRANSPORTER, PERMEASE PROTEIN"/>
    <property type="match status" value="1"/>
</dbReference>
<evidence type="ECO:0000256" key="2">
    <source>
        <dbReference type="ARBA" id="ARBA00022475"/>
    </source>
</evidence>
<dbReference type="Proteomes" id="UP000189933">
    <property type="component" value="Unassembled WGS sequence"/>
</dbReference>
<evidence type="ECO:0000313" key="8">
    <source>
        <dbReference type="Proteomes" id="UP000189933"/>
    </source>
</evidence>
<feature type="transmembrane region" description="Helical" evidence="6">
    <location>
        <begin position="190"/>
        <end position="209"/>
    </location>
</feature>
<feature type="transmembrane region" description="Helical" evidence="6">
    <location>
        <begin position="83"/>
        <end position="100"/>
    </location>
</feature>
<reference evidence="8" key="1">
    <citation type="submission" date="2017-02" db="EMBL/GenBank/DDBJ databases">
        <authorList>
            <person name="Varghese N."/>
            <person name="Submissions S."/>
        </authorList>
    </citation>
    <scope>NUCLEOTIDE SEQUENCE [LARGE SCALE GENOMIC DNA]</scope>
    <source>
        <strain evidence="8">DSM 16521</strain>
    </source>
</reference>
<feature type="transmembrane region" description="Helical" evidence="6">
    <location>
        <begin position="136"/>
        <end position="154"/>
    </location>
</feature>
<keyword evidence="2" id="KW-1003">Cell membrane</keyword>
<evidence type="ECO:0000256" key="5">
    <source>
        <dbReference type="ARBA" id="ARBA00023136"/>
    </source>
</evidence>
<evidence type="ECO:0000256" key="4">
    <source>
        <dbReference type="ARBA" id="ARBA00022989"/>
    </source>
</evidence>
<evidence type="ECO:0000256" key="3">
    <source>
        <dbReference type="ARBA" id="ARBA00022692"/>
    </source>
</evidence>
<comment type="subcellular location">
    <subcellularLocation>
        <location evidence="1">Cell membrane</location>
        <topology evidence="1">Multi-pass membrane protein</topology>
    </subcellularLocation>
</comment>
<keyword evidence="4 6" id="KW-1133">Transmembrane helix</keyword>